<dbReference type="Proteomes" id="UP000199306">
    <property type="component" value="Unassembled WGS sequence"/>
</dbReference>
<dbReference type="Pfam" id="PF00106">
    <property type="entry name" value="adh_short"/>
    <property type="match status" value="1"/>
</dbReference>
<dbReference type="AlphaFoldDB" id="A0A1I5UJW2"/>
<dbReference type="PRINTS" id="PR00080">
    <property type="entry name" value="SDRFAMILY"/>
</dbReference>
<dbReference type="PANTHER" id="PTHR44196:SF1">
    <property type="entry name" value="DEHYDROGENASE_REDUCTASE SDR FAMILY MEMBER 7B"/>
    <property type="match status" value="1"/>
</dbReference>
<dbReference type="GO" id="GO:0016491">
    <property type="term" value="F:oxidoreductase activity"/>
    <property type="evidence" value="ECO:0007669"/>
    <property type="project" value="UniProtKB-KW"/>
</dbReference>
<proteinExistence type="inferred from homology"/>
<evidence type="ECO:0000313" key="4">
    <source>
        <dbReference type="EMBL" id="SFP95327.1"/>
    </source>
</evidence>
<evidence type="ECO:0000313" key="5">
    <source>
        <dbReference type="Proteomes" id="UP000199306"/>
    </source>
</evidence>
<dbReference type="InterPro" id="IPR002347">
    <property type="entry name" value="SDR_fam"/>
</dbReference>
<dbReference type="STRING" id="1079859.SAMN04515674_107217"/>
<accession>A0A1I5UJW2</accession>
<dbReference type="PRINTS" id="PR00081">
    <property type="entry name" value="GDHRDH"/>
</dbReference>
<protein>
    <submittedName>
        <fullName evidence="4">Short-chain dehydrogenase</fullName>
    </submittedName>
</protein>
<dbReference type="GO" id="GO:0016020">
    <property type="term" value="C:membrane"/>
    <property type="evidence" value="ECO:0007669"/>
    <property type="project" value="TreeGrafter"/>
</dbReference>
<dbReference type="SUPFAM" id="SSF51735">
    <property type="entry name" value="NAD(P)-binding Rossmann-fold domains"/>
    <property type="match status" value="1"/>
</dbReference>
<gene>
    <name evidence="4" type="ORF">SAMN04515674_107217</name>
</gene>
<dbReference type="InterPro" id="IPR020904">
    <property type="entry name" value="Sc_DH/Rdtase_CS"/>
</dbReference>
<dbReference type="CDD" id="cd05332">
    <property type="entry name" value="11beta-HSD1_like_SDR_c"/>
    <property type="match status" value="1"/>
</dbReference>
<dbReference type="Gene3D" id="3.40.50.720">
    <property type="entry name" value="NAD(P)-binding Rossmann-like Domain"/>
    <property type="match status" value="1"/>
</dbReference>
<evidence type="ECO:0000256" key="1">
    <source>
        <dbReference type="ARBA" id="ARBA00006484"/>
    </source>
</evidence>
<dbReference type="PROSITE" id="PS00061">
    <property type="entry name" value="ADH_SHORT"/>
    <property type="match status" value="1"/>
</dbReference>
<keyword evidence="5" id="KW-1185">Reference proteome</keyword>
<dbReference type="OrthoDB" id="822355at2"/>
<dbReference type="RefSeq" id="WP_092017837.1">
    <property type="nucleotide sequence ID" value="NZ_FOXH01000007.1"/>
</dbReference>
<keyword evidence="2" id="KW-0560">Oxidoreductase</keyword>
<evidence type="ECO:0000256" key="2">
    <source>
        <dbReference type="ARBA" id="ARBA00023002"/>
    </source>
</evidence>
<dbReference type="InterPro" id="IPR036291">
    <property type="entry name" value="NAD(P)-bd_dom_sf"/>
</dbReference>
<comment type="similarity">
    <text evidence="1 3">Belongs to the short-chain dehydrogenases/reductases (SDR) family.</text>
</comment>
<dbReference type="PANTHER" id="PTHR44196">
    <property type="entry name" value="DEHYDROGENASE/REDUCTASE SDR FAMILY MEMBER 7B"/>
    <property type="match status" value="1"/>
</dbReference>
<reference evidence="4 5" key="1">
    <citation type="submission" date="2016-10" db="EMBL/GenBank/DDBJ databases">
        <authorList>
            <person name="de Groot N.N."/>
        </authorList>
    </citation>
    <scope>NUCLEOTIDE SEQUENCE [LARGE SCALE GENOMIC DNA]</scope>
    <source>
        <strain evidence="5">E92,LMG 26720,CCM 7988</strain>
    </source>
</reference>
<organism evidence="4 5">
    <name type="scientific">Pseudarcicella hirudinis</name>
    <dbReference type="NCBI Taxonomy" id="1079859"/>
    <lineage>
        <taxon>Bacteria</taxon>
        <taxon>Pseudomonadati</taxon>
        <taxon>Bacteroidota</taxon>
        <taxon>Cytophagia</taxon>
        <taxon>Cytophagales</taxon>
        <taxon>Flectobacillaceae</taxon>
        <taxon>Pseudarcicella</taxon>
    </lineage>
</organism>
<sequence length="264" mass="29021">MFENKVVWITGASSGIGEALALEFAREGAFLVLSARRENELKRVAELTGLSPEKVLVLPMDMLEISHFPSKIQQVLDTFGHIDILIQNAGVSQRSLIKATNFQVYRDIMEIDYFSIVALTKAVLPVMISNNSGHFVAISSVAGKIGTPYRSGYCGAKHALIGFFDSLRAECFKDHISVTTICPGYIKTAISLNAVSGDGQKHGRMDQNQAKGMEADVCARKILKAVKNKKNEVFVGGFYEGLGLLVKRFFPSLLFKMVRNVNVN</sequence>
<dbReference type="NCBIfam" id="NF004825">
    <property type="entry name" value="PRK06181.1"/>
    <property type="match status" value="1"/>
</dbReference>
<evidence type="ECO:0000256" key="3">
    <source>
        <dbReference type="RuleBase" id="RU000363"/>
    </source>
</evidence>
<name>A0A1I5UJW2_9BACT</name>
<dbReference type="EMBL" id="FOXH01000007">
    <property type="protein sequence ID" value="SFP95327.1"/>
    <property type="molecule type" value="Genomic_DNA"/>
</dbReference>